<feature type="domain" description="BD-FAE-like" evidence="3">
    <location>
        <begin position="70"/>
        <end position="276"/>
    </location>
</feature>
<dbReference type="STRING" id="662367.SAMN05216167_104291"/>
<dbReference type="InterPro" id="IPR029058">
    <property type="entry name" value="AB_hydrolase_fold"/>
</dbReference>
<keyword evidence="5" id="KW-1185">Reference proteome</keyword>
<keyword evidence="1" id="KW-0378">Hydrolase</keyword>
<name>A0A1I1R852_9BACT</name>
<evidence type="ECO:0000313" key="5">
    <source>
        <dbReference type="Proteomes" id="UP000198598"/>
    </source>
</evidence>
<gene>
    <name evidence="4" type="ORF">SAMN05216167_104291</name>
</gene>
<keyword evidence="2" id="KW-0732">Signal</keyword>
<dbReference type="Gene3D" id="3.40.50.1820">
    <property type="entry name" value="alpha/beta hydrolase"/>
    <property type="match status" value="1"/>
</dbReference>
<dbReference type="SUPFAM" id="SSF53474">
    <property type="entry name" value="alpha/beta-Hydrolases"/>
    <property type="match status" value="1"/>
</dbReference>
<dbReference type="OrthoDB" id="9777975at2"/>
<dbReference type="InterPro" id="IPR050300">
    <property type="entry name" value="GDXG_lipolytic_enzyme"/>
</dbReference>
<feature type="chain" id="PRO_5011503945" evidence="2">
    <location>
        <begin position="22"/>
        <end position="319"/>
    </location>
</feature>
<proteinExistence type="predicted"/>
<dbReference type="EMBL" id="FOLQ01000004">
    <property type="protein sequence ID" value="SFD30531.1"/>
    <property type="molecule type" value="Genomic_DNA"/>
</dbReference>
<evidence type="ECO:0000256" key="2">
    <source>
        <dbReference type="SAM" id="SignalP"/>
    </source>
</evidence>
<dbReference type="RefSeq" id="WP_093826828.1">
    <property type="nucleotide sequence ID" value="NZ_FOLQ01000004.1"/>
</dbReference>
<dbReference type="PRINTS" id="PR00111">
    <property type="entry name" value="ABHYDROLASE"/>
</dbReference>
<evidence type="ECO:0000256" key="1">
    <source>
        <dbReference type="ARBA" id="ARBA00022801"/>
    </source>
</evidence>
<accession>A0A1I1R852</accession>
<dbReference type="AlphaFoldDB" id="A0A1I1R852"/>
<organism evidence="4 5">
    <name type="scientific">Spirosoma endophyticum</name>
    <dbReference type="NCBI Taxonomy" id="662367"/>
    <lineage>
        <taxon>Bacteria</taxon>
        <taxon>Pseudomonadati</taxon>
        <taxon>Bacteroidota</taxon>
        <taxon>Cytophagia</taxon>
        <taxon>Cytophagales</taxon>
        <taxon>Cytophagaceae</taxon>
        <taxon>Spirosoma</taxon>
    </lineage>
</organism>
<sequence length="319" mass="35483">MKKLVLISLLIVAGWCQYANGQELVGANVIIEHPETNDEVARIRDVIYSHKFGTALTMDVLKPARPNGIGVVFILSGGWHSDISMIEKRRRHFHYFTDRGQTVFLVIHSSAPKFQVHEVIQDVHRAVRFIRFHAAKYGVDPNRLGISGMSSGGHLSLSIGTGVGRKLVPDSLQQAVQVDSVDLVSSQVQAVACFFPPADLVNFGNAGRLFVDCDTVRRYWPQFGVDGKSRAEKLTIMQSLSPYLAISNDDPPTLLLHGTEDPIVPLEQSKRFIERLKAVGVPAQLIVHQGGAHGWEETWESDLNVLADWFEKYLPVARK</sequence>
<reference evidence="4 5" key="1">
    <citation type="submission" date="2016-10" db="EMBL/GenBank/DDBJ databases">
        <authorList>
            <person name="de Groot N.N."/>
        </authorList>
    </citation>
    <scope>NUCLEOTIDE SEQUENCE [LARGE SCALE GENOMIC DNA]</scope>
    <source>
        <strain evidence="4 5">DSM 26130</strain>
    </source>
</reference>
<dbReference type="InterPro" id="IPR049492">
    <property type="entry name" value="BD-FAE-like_dom"/>
</dbReference>
<dbReference type="Pfam" id="PF20434">
    <property type="entry name" value="BD-FAE"/>
    <property type="match status" value="1"/>
</dbReference>
<dbReference type="PANTHER" id="PTHR48081">
    <property type="entry name" value="AB HYDROLASE SUPERFAMILY PROTEIN C4A8.06C"/>
    <property type="match status" value="1"/>
</dbReference>
<dbReference type="Proteomes" id="UP000198598">
    <property type="component" value="Unassembled WGS sequence"/>
</dbReference>
<dbReference type="GO" id="GO:0016787">
    <property type="term" value="F:hydrolase activity"/>
    <property type="evidence" value="ECO:0007669"/>
    <property type="project" value="UniProtKB-KW"/>
</dbReference>
<evidence type="ECO:0000313" key="4">
    <source>
        <dbReference type="EMBL" id="SFD30531.1"/>
    </source>
</evidence>
<dbReference type="PANTHER" id="PTHR48081:SF6">
    <property type="entry name" value="PEPTIDASE S9 PROLYL OLIGOPEPTIDASE CATALYTIC DOMAIN-CONTAINING PROTEIN"/>
    <property type="match status" value="1"/>
</dbReference>
<dbReference type="InterPro" id="IPR000073">
    <property type="entry name" value="AB_hydrolase_1"/>
</dbReference>
<evidence type="ECO:0000259" key="3">
    <source>
        <dbReference type="Pfam" id="PF20434"/>
    </source>
</evidence>
<protein>
    <submittedName>
        <fullName evidence="4">Acetyl esterase/lipase</fullName>
    </submittedName>
</protein>
<feature type="signal peptide" evidence="2">
    <location>
        <begin position="1"/>
        <end position="21"/>
    </location>
</feature>